<dbReference type="InterPro" id="IPR032466">
    <property type="entry name" value="Metal_Hydrolase"/>
</dbReference>
<dbReference type="Pfam" id="PF01979">
    <property type="entry name" value="Amidohydro_1"/>
    <property type="match status" value="1"/>
</dbReference>
<dbReference type="Proteomes" id="UP000256645">
    <property type="component" value="Unassembled WGS sequence"/>
</dbReference>
<evidence type="ECO:0000259" key="2">
    <source>
        <dbReference type="Pfam" id="PF01979"/>
    </source>
</evidence>
<dbReference type="Gene3D" id="3.40.50.10910">
    <property type="entry name" value="Amidohydrolase"/>
    <property type="match status" value="1"/>
</dbReference>
<sequence length="436" mass="45596">MATAITNVRIFDGDSVLSDTHLVIKDQKILSIGGTIPEDAIIIDASGGTVVPGLFDSHVHTKPEQLQMALRFGVTTELEMMGFWTPESRKAVEEDDNMADLRTAGFGMTAPGGHPSELHGPRKKAGGPPPGMGKSGSPGHNESLKGGKPGPSEKAQGPGHNHRHEAPTVSNPEEAVSFVADRVTEGSDYIKIMIEEGSVLDAPGLPLLSNDTVVTAVKEAHAHSKLAIAHALTAEAATQAINAGVDGLAHIFLDGPHTSELIQNIANSGAFVTPCLCLNASIIGRSPNHLTADTRITSKMSPAWQNTLAGSFNTYPQGNIEQVLATVGALHQAGVDILAGTDASVPVPHLGGVAHGVSVHHELQLLVAAGMTPIEALKSATALPAKRFGLSDRGKIAPGLRADLLLVDGDPTRDIGDTLNVKDVWRRGKRLETITT</sequence>
<protein>
    <recommendedName>
        <fullName evidence="2">Amidohydrolase-related domain-containing protein</fullName>
    </recommendedName>
</protein>
<dbReference type="PANTHER" id="PTHR43135">
    <property type="entry name" value="ALPHA-D-RIBOSE 1-METHYLPHOSPHONATE 5-TRIPHOSPHATE DIPHOSPHATASE"/>
    <property type="match status" value="1"/>
</dbReference>
<dbReference type="InterPro" id="IPR051781">
    <property type="entry name" value="Metallo-dep_Hydrolase"/>
</dbReference>
<organism evidence="3 4">
    <name type="scientific">Coleophoma cylindrospora</name>
    <dbReference type="NCBI Taxonomy" id="1849047"/>
    <lineage>
        <taxon>Eukaryota</taxon>
        <taxon>Fungi</taxon>
        <taxon>Dikarya</taxon>
        <taxon>Ascomycota</taxon>
        <taxon>Pezizomycotina</taxon>
        <taxon>Leotiomycetes</taxon>
        <taxon>Helotiales</taxon>
        <taxon>Dermateaceae</taxon>
        <taxon>Coleophoma</taxon>
    </lineage>
</organism>
<dbReference type="Gene3D" id="1.20.58.520">
    <property type="entry name" value="Amidohydrolase"/>
    <property type="match status" value="1"/>
</dbReference>
<evidence type="ECO:0000313" key="4">
    <source>
        <dbReference type="Proteomes" id="UP000256645"/>
    </source>
</evidence>
<evidence type="ECO:0000256" key="1">
    <source>
        <dbReference type="SAM" id="MobiDB-lite"/>
    </source>
</evidence>
<keyword evidence="4" id="KW-1185">Reference proteome</keyword>
<dbReference type="SUPFAM" id="SSF51556">
    <property type="entry name" value="Metallo-dependent hydrolases"/>
    <property type="match status" value="1"/>
</dbReference>
<dbReference type="PANTHER" id="PTHR43135:SF3">
    <property type="entry name" value="ALPHA-D-RIBOSE 1-METHYLPHOSPHONATE 5-TRIPHOSPHATE DIPHOSPHATASE"/>
    <property type="match status" value="1"/>
</dbReference>
<dbReference type="STRING" id="1849047.A0A3D8RV27"/>
<gene>
    <name evidence="3" type="ORF">BP6252_05879</name>
</gene>
<accession>A0A3D8RV27</accession>
<dbReference type="SUPFAM" id="SSF51338">
    <property type="entry name" value="Composite domain of metallo-dependent hydrolases"/>
    <property type="match status" value="1"/>
</dbReference>
<proteinExistence type="predicted"/>
<dbReference type="OrthoDB" id="5595695at2759"/>
<dbReference type="InterPro" id="IPR011059">
    <property type="entry name" value="Metal-dep_hydrolase_composite"/>
</dbReference>
<dbReference type="Gene3D" id="2.30.40.10">
    <property type="entry name" value="Urease, subunit C, domain 1"/>
    <property type="match status" value="1"/>
</dbReference>
<feature type="region of interest" description="Disordered" evidence="1">
    <location>
        <begin position="103"/>
        <end position="175"/>
    </location>
</feature>
<name>A0A3D8RV27_9HELO</name>
<evidence type="ECO:0000313" key="3">
    <source>
        <dbReference type="EMBL" id="RDW77826.1"/>
    </source>
</evidence>
<dbReference type="GO" id="GO:0016810">
    <property type="term" value="F:hydrolase activity, acting on carbon-nitrogen (but not peptide) bonds"/>
    <property type="evidence" value="ECO:0007669"/>
    <property type="project" value="InterPro"/>
</dbReference>
<reference evidence="3 4" key="1">
    <citation type="journal article" date="2018" name="IMA Fungus">
        <title>IMA Genome-F 9: Draft genome sequence of Annulohypoxylon stygium, Aspergillus mulundensis, Berkeleyomyces basicola (syn. Thielaviopsis basicola), Ceratocystis smalleyi, two Cercospora beticola strains, Coleophoma cylindrospora, Fusarium fracticaudum, Phialophora cf. hyalina, and Morchella septimelata.</title>
        <authorList>
            <person name="Wingfield B.D."/>
            <person name="Bills G.F."/>
            <person name="Dong Y."/>
            <person name="Huang W."/>
            <person name="Nel W.J."/>
            <person name="Swalarsk-Parry B.S."/>
            <person name="Vaghefi N."/>
            <person name="Wilken P.M."/>
            <person name="An Z."/>
            <person name="de Beer Z.W."/>
            <person name="De Vos L."/>
            <person name="Chen L."/>
            <person name="Duong T.A."/>
            <person name="Gao Y."/>
            <person name="Hammerbacher A."/>
            <person name="Kikkert J.R."/>
            <person name="Li Y."/>
            <person name="Li H."/>
            <person name="Li K."/>
            <person name="Li Q."/>
            <person name="Liu X."/>
            <person name="Ma X."/>
            <person name="Naidoo K."/>
            <person name="Pethybridge S.J."/>
            <person name="Sun J."/>
            <person name="Steenkamp E.T."/>
            <person name="van der Nest M.A."/>
            <person name="van Wyk S."/>
            <person name="Wingfield M.J."/>
            <person name="Xiong C."/>
            <person name="Yue Q."/>
            <person name="Zhang X."/>
        </authorList>
    </citation>
    <scope>NUCLEOTIDE SEQUENCE [LARGE SCALE GENOMIC DNA]</scope>
    <source>
        <strain evidence="3 4">BP6252</strain>
    </source>
</reference>
<feature type="domain" description="Amidohydrolase-related" evidence="2">
    <location>
        <begin position="49"/>
        <end position="430"/>
    </location>
</feature>
<dbReference type="EMBL" id="PDLM01000005">
    <property type="protein sequence ID" value="RDW77826.1"/>
    <property type="molecule type" value="Genomic_DNA"/>
</dbReference>
<comment type="caution">
    <text evidence="3">The sequence shown here is derived from an EMBL/GenBank/DDBJ whole genome shotgun (WGS) entry which is preliminary data.</text>
</comment>
<dbReference type="InterPro" id="IPR006680">
    <property type="entry name" value="Amidohydro-rel"/>
</dbReference>
<dbReference type="Gene3D" id="3.30.110.90">
    <property type="entry name" value="Amidohydrolase"/>
    <property type="match status" value="1"/>
</dbReference>
<dbReference type="AlphaFoldDB" id="A0A3D8RV27"/>